<sequence length="225" mass="25348">MLTNYIILENCPVFIGLSLEEIKILFGQIHFQVKKYSDGQVVAHAGDNVEKLIVVLNGSVKGEMVDFSGKTIKIEDIEAPKPLAIAFMFGRCNKYPVNVVSNKQSELLLIPKESVLKLFTLNQTILLNYLNTISDRSQFLSNKIRFLSFQSVRGKIANYILQLTQRDDSQQLTLPLSQNQMAELFGVARPSVGRGMRELHNEGILHVKGKDIRILNMSALKRCLV</sequence>
<dbReference type="OrthoDB" id="1116216at2"/>
<dbReference type="PANTHER" id="PTHR24567:SF58">
    <property type="entry name" value="CYCLIC AMP-BINDING REGULATORY PROTEIN"/>
    <property type="match status" value="1"/>
</dbReference>
<dbReference type="InterPro" id="IPR000595">
    <property type="entry name" value="cNMP-bd_dom"/>
</dbReference>
<dbReference type="GO" id="GO:0003677">
    <property type="term" value="F:DNA binding"/>
    <property type="evidence" value="ECO:0007669"/>
    <property type="project" value="UniProtKB-KW"/>
</dbReference>
<dbReference type="RefSeq" id="WP_142532206.1">
    <property type="nucleotide sequence ID" value="NZ_FXTB01000001.1"/>
</dbReference>
<evidence type="ECO:0000256" key="1">
    <source>
        <dbReference type="ARBA" id="ARBA00023015"/>
    </source>
</evidence>
<evidence type="ECO:0000256" key="3">
    <source>
        <dbReference type="ARBA" id="ARBA00023163"/>
    </source>
</evidence>
<organism evidence="5 6">
    <name type="scientific">Saccharicrinis carchari</name>
    <dbReference type="NCBI Taxonomy" id="1168039"/>
    <lineage>
        <taxon>Bacteria</taxon>
        <taxon>Pseudomonadati</taxon>
        <taxon>Bacteroidota</taxon>
        <taxon>Bacteroidia</taxon>
        <taxon>Marinilabiliales</taxon>
        <taxon>Marinilabiliaceae</taxon>
        <taxon>Saccharicrinis</taxon>
    </lineage>
</organism>
<dbReference type="GO" id="GO:0005829">
    <property type="term" value="C:cytosol"/>
    <property type="evidence" value="ECO:0007669"/>
    <property type="project" value="TreeGrafter"/>
</dbReference>
<protein>
    <submittedName>
        <fullName evidence="5">cAMP-binding domain of CRP or a regulatory subunit of cAMP-dependent protein kinases</fullName>
    </submittedName>
</protein>
<dbReference type="InterPro" id="IPR012318">
    <property type="entry name" value="HTH_CRP"/>
</dbReference>
<keyword evidence="2" id="KW-0238">DNA-binding</keyword>
<proteinExistence type="predicted"/>
<dbReference type="PANTHER" id="PTHR24567">
    <property type="entry name" value="CRP FAMILY TRANSCRIPTIONAL REGULATORY PROTEIN"/>
    <property type="match status" value="1"/>
</dbReference>
<keyword evidence="3" id="KW-0804">Transcription</keyword>
<keyword evidence="1" id="KW-0805">Transcription regulation</keyword>
<dbReference type="InterPro" id="IPR014710">
    <property type="entry name" value="RmlC-like_jellyroll"/>
</dbReference>
<feature type="domain" description="HTH crp-type" evidence="4">
    <location>
        <begin position="150"/>
        <end position="218"/>
    </location>
</feature>
<dbReference type="PROSITE" id="PS51063">
    <property type="entry name" value="HTH_CRP_2"/>
    <property type="match status" value="1"/>
</dbReference>
<dbReference type="InterPro" id="IPR018490">
    <property type="entry name" value="cNMP-bd_dom_sf"/>
</dbReference>
<dbReference type="CDD" id="cd00038">
    <property type="entry name" value="CAP_ED"/>
    <property type="match status" value="1"/>
</dbReference>
<dbReference type="Pfam" id="PF00027">
    <property type="entry name" value="cNMP_binding"/>
    <property type="match status" value="1"/>
</dbReference>
<dbReference type="SUPFAM" id="SSF51206">
    <property type="entry name" value="cAMP-binding domain-like"/>
    <property type="match status" value="1"/>
</dbReference>
<evidence type="ECO:0000313" key="5">
    <source>
        <dbReference type="EMBL" id="SMO45226.1"/>
    </source>
</evidence>
<dbReference type="EMBL" id="FXTB01000001">
    <property type="protein sequence ID" value="SMO45226.1"/>
    <property type="molecule type" value="Genomic_DNA"/>
</dbReference>
<dbReference type="Proteomes" id="UP000319040">
    <property type="component" value="Unassembled WGS sequence"/>
</dbReference>
<accession>A0A521BDR1</accession>
<keyword evidence="6" id="KW-1185">Reference proteome</keyword>
<reference evidence="5 6" key="1">
    <citation type="submission" date="2017-05" db="EMBL/GenBank/DDBJ databases">
        <authorList>
            <person name="Varghese N."/>
            <person name="Submissions S."/>
        </authorList>
    </citation>
    <scope>NUCLEOTIDE SEQUENCE [LARGE SCALE GENOMIC DNA]</scope>
    <source>
        <strain evidence="5 6">DSM 27040</strain>
    </source>
</reference>
<dbReference type="InterPro" id="IPR050397">
    <property type="entry name" value="Env_Response_Regulators"/>
</dbReference>
<dbReference type="SMART" id="SM00419">
    <property type="entry name" value="HTH_CRP"/>
    <property type="match status" value="1"/>
</dbReference>
<evidence type="ECO:0000313" key="6">
    <source>
        <dbReference type="Proteomes" id="UP000319040"/>
    </source>
</evidence>
<dbReference type="SUPFAM" id="SSF46785">
    <property type="entry name" value="Winged helix' DNA-binding domain"/>
    <property type="match status" value="1"/>
</dbReference>
<dbReference type="AlphaFoldDB" id="A0A521BDR1"/>
<dbReference type="GO" id="GO:0003700">
    <property type="term" value="F:DNA-binding transcription factor activity"/>
    <property type="evidence" value="ECO:0007669"/>
    <property type="project" value="TreeGrafter"/>
</dbReference>
<dbReference type="Pfam" id="PF13545">
    <property type="entry name" value="HTH_Crp_2"/>
    <property type="match status" value="1"/>
</dbReference>
<evidence type="ECO:0000256" key="2">
    <source>
        <dbReference type="ARBA" id="ARBA00023125"/>
    </source>
</evidence>
<dbReference type="Gene3D" id="2.60.120.10">
    <property type="entry name" value="Jelly Rolls"/>
    <property type="match status" value="1"/>
</dbReference>
<evidence type="ECO:0000259" key="4">
    <source>
        <dbReference type="PROSITE" id="PS51063"/>
    </source>
</evidence>
<gene>
    <name evidence="5" type="ORF">SAMN06265379_101886</name>
</gene>
<dbReference type="InterPro" id="IPR036390">
    <property type="entry name" value="WH_DNA-bd_sf"/>
</dbReference>
<name>A0A521BDR1_SACCC</name>